<dbReference type="Pfam" id="PF14200">
    <property type="entry name" value="RicinB_lectin_2"/>
    <property type="match status" value="2"/>
</dbReference>
<dbReference type="SUPFAM" id="SSF53955">
    <property type="entry name" value="Lysozyme-like"/>
    <property type="match status" value="2"/>
</dbReference>
<reference evidence="3 4" key="1">
    <citation type="submission" date="2016-10" db="EMBL/GenBank/DDBJ databases">
        <authorList>
            <person name="de Groot N.N."/>
        </authorList>
    </citation>
    <scope>NUCLEOTIDE SEQUENCE [LARGE SCALE GENOMIC DNA]</scope>
    <source>
        <strain evidence="3 4">DSM 43941</strain>
    </source>
</reference>
<gene>
    <name evidence="3" type="ORF">SAMN04489716_4520</name>
</gene>
<organism evidence="3 4">
    <name type="scientific">Actinoplanes derwentensis</name>
    <dbReference type="NCBI Taxonomy" id="113562"/>
    <lineage>
        <taxon>Bacteria</taxon>
        <taxon>Bacillati</taxon>
        <taxon>Actinomycetota</taxon>
        <taxon>Actinomycetes</taxon>
        <taxon>Micromonosporales</taxon>
        <taxon>Micromonosporaceae</taxon>
        <taxon>Actinoplanes</taxon>
    </lineage>
</organism>
<accession>A0A1H2BCU9</accession>
<dbReference type="CDD" id="cd00161">
    <property type="entry name" value="beta-trefoil_Ricin-like"/>
    <property type="match status" value="1"/>
</dbReference>
<evidence type="ECO:0000313" key="4">
    <source>
        <dbReference type="Proteomes" id="UP000198688"/>
    </source>
</evidence>
<dbReference type="InterPro" id="IPR035992">
    <property type="entry name" value="Ricin_B-like_lectins"/>
</dbReference>
<evidence type="ECO:0000256" key="1">
    <source>
        <dbReference type="SAM" id="MobiDB-lite"/>
    </source>
</evidence>
<dbReference type="PROSITE" id="PS50231">
    <property type="entry name" value="RICIN_B_LECTIN"/>
    <property type="match status" value="1"/>
</dbReference>
<dbReference type="EMBL" id="LT629758">
    <property type="protein sequence ID" value="SDT56085.1"/>
    <property type="molecule type" value="Genomic_DNA"/>
</dbReference>
<dbReference type="Gene3D" id="1.10.530.10">
    <property type="match status" value="2"/>
</dbReference>
<proteinExistence type="predicted"/>
<keyword evidence="3" id="KW-0430">Lectin</keyword>
<dbReference type="Proteomes" id="UP000198688">
    <property type="component" value="Chromosome I"/>
</dbReference>
<evidence type="ECO:0000313" key="3">
    <source>
        <dbReference type="EMBL" id="SDT56085.1"/>
    </source>
</evidence>
<dbReference type="Gene3D" id="2.80.10.50">
    <property type="match status" value="1"/>
</dbReference>
<dbReference type="STRING" id="113562.SAMN04489716_4520"/>
<feature type="region of interest" description="Disordered" evidence="1">
    <location>
        <begin position="562"/>
        <end position="610"/>
    </location>
</feature>
<name>A0A1H2BCU9_9ACTN</name>
<dbReference type="InterPro" id="IPR023346">
    <property type="entry name" value="Lysozyme-like_dom_sf"/>
</dbReference>
<dbReference type="GO" id="GO:0030246">
    <property type="term" value="F:carbohydrate binding"/>
    <property type="evidence" value="ECO:0007669"/>
    <property type="project" value="UniProtKB-KW"/>
</dbReference>
<protein>
    <submittedName>
        <fullName evidence="3">Ricin-type beta-trefoil lectin domain-containing protein</fullName>
    </submittedName>
</protein>
<dbReference type="InterPro" id="IPR000772">
    <property type="entry name" value="Ricin_B_lectin"/>
</dbReference>
<dbReference type="SMART" id="SM00458">
    <property type="entry name" value="RICIN"/>
    <property type="match status" value="1"/>
</dbReference>
<feature type="compositionally biased region" description="Low complexity" evidence="1">
    <location>
        <begin position="570"/>
        <end position="603"/>
    </location>
</feature>
<keyword evidence="4" id="KW-1185">Reference proteome</keyword>
<dbReference type="AlphaFoldDB" id="A0A1H2BCU9"/>
<sequence>MIDLELIVPDGWVQIPAGTDHDGERARIIDGLVRRHLPAGTDETGPWPRALRREITAAVDEASRHQARSVLLPIGDFDGVRLPGSLVIAVVEDVEEGTAPEQLFASVLAGAGPDGTYLEIGGSQAIRVSSVTTAGPAERRTPARQVRYHIAHPRVPGAYGLVTFTAISDGDVEAEPVQAAVLMFDAIIGTLRWEEETAPAAPVVQEAPEAPVEILAEKPTEVILATAPPAPARRSLLRHPVTLGVVLALAIMSGTGGLVARHAASAAEPEEGNRASTADVRILVGAASVCPALTAPRLAGQIMVASNFGGQPVAAMRDGGATGVAALTPAQWQENIPWDGAQITDRKASVTALAHHMCRLFGQARMVDLDDDPWRVALAAHRLGMEPVLAAGGVPGEADDYVRTVERYANWYALQPGFTGHAASPVPTAAPTPGDTVVPVPEAYVTAIAAAGKTCPDMPPARIAAQIMATSGFDPDKLGEAGEQGIAQFPPTVWARNVKAAPGRSPWDPDVAIPALGRTMCRMIKNNGGYGAALAAFTRGDREASVTGLTVRVSEAQTTYAKDLRLQPVRQPAPKPSASASPSASPSPSPTAARPQPTAPARTNQPAVKAAGSSGSAYGPYFVLNFGTGMCVDVPGYAAGPVDGPVHQFPCAKTGEDNQEWTFEPRAADAEGYQLYWIRNADDRYCIDPPGTGSVDPGTSLNETNCFDADNQHFRLEPRLTSGGFAYYWLRNTASGLCLDVPGSADAGPATRLALSPCQSNDDHEWALVQKSEW</sequence>
<evidence type="ECO:0000259" key="2">
    <source>
        <dbReference type="SMART" id="SM00458"/>
    </source>
</evidence>
<dbReference type="RefSeq" id="WP_092546447.1">
    <property type="nucleotide sequence ID" value="NZ_BOMJ01000062.1"/>
</dbReference>
<dbReference type="SUPFAM" id="SSF50370">
    <property type="entry name" value="Ricin B-like lectins"/>
    <property type="match status" value="1"/>
</dbReference>
<dbReference type="OrthoDB" id="9815778at2"/>
<feature type="domain" description="Ricin B lectin" evidence="2">
    <location>
        <begin position="620"/>
        <end position="769"/>
    </location>
</feature>